<sequence>MVAAVVVPCQFASLAVVTLPLTLPLILDLQGAGPAAVAEGLSGMVAVKRSRALLRRLRWQLAVPFVGLVVAGRLVEGVKATLLSAVPSRLYQDLIELPLVVLLGGTALSLLIARLQDVLPYVAFEGAQALETAGRGSNNASNEGSSDCGGERGGQAPAKAAAQGV</sequence>
<keyword evidence="2" id="KW-0472">Membrane</keyword>
<feature type="transmembrane region" description="Helical" evidence="2">
    <location>
        <begin position="95"/>
        <end position="113"/>
    </location>
</feature>
<feature type="region of interest" description="Disordered" evidence="1">
    <location>
        <begin position="134"/>
        <end position="165"/>
    </location>
</feature>
<reference evidence="3 4" key="1">
    <citation type="journal article" date="2018" name="Plant J.">
        <title>Genome sequences of Chlorella sorokiniana UTEX 1602 and Micractinium conductrix SAG 241.80: implications to maltose excretion by a green alga.</title>
        <authorList>
            <person name="Arriola M.B."/>
            <person name="Velmurugan N."/>
            <person name="Zhang Y."/>
            <person name="Plunkett M.H."/>
            <person name="Hondzo H."/>
            <person name="Barney B.M."/>
        </authorList>
    </citation>
    <scope>NUCLEOTIDE SEQUENCE [LARGE SCALE GENOMIC DNA]</scope>
    <source>
        <strain evidence="3 4">SAG 241.80</strain>
    </source>
</reference>
<keyword evidence="4" id="KW-1185">Reference proteome</keyword>
<feature type="compositionally biased region" description="Polar residues" evidence="1">
    <location>
        <begin position="135"/>
        <end position="145"/>
    </location>
</feature>
<feature type="compositionally biased region" description="Low complexity" evidence="1">
    <location>
        <begin position="154"/>
        <end position="165"/>
    </location>
</feature>
<dbReference type="STRING" id="554055.A0A2P6VKG5"/>
<evidence type="ECO:0000256" key="1">
    <source>
        <dbReference type="SAM" id="MobiDB-lite"/>
    </source>
</evidence>
<dbReference type="AlphaFoldDB" id="A0A2P6VKG5"/>
<evidence type="ECO:0000313" key="3">
    <source>
        <dbReference type="EMBL" id="PSC74550.1"/>
    </source>
</evidence>
<keyword evidence="2" id="KW-0812">Transmembrane</keyword>
<dbReference type="Proteomes" id="UP000239649">
    <property type="component" value="Unassembled WGS sequence"/>
</dbReference>
<gene>
    <name evidence="3" type="ORF">C2E20_2088</name>
</gene>
<proteinExistence type="predicted"/>
<protein>
    <submittedName>
        <fullName evidence="3">Uncharacterized protein</fullName>
    </submittedName>
</protein>
<comment type="caution">
    <text evidence="3">The sequence shown here is derived from an EMBL/GenBank/DDBJ whole genome shotgun (WGS) entry which is preliminary data.</text>
</comment>
<organism evidence="3 4">
    <name type="scientific">Micractinium conductrix</name>
    <dbReference type="NCBI Taxonomy" id="554055"/>
    <lineage>
        <taxon>Eukaryota</taxon>
        <taxon>Viridiplantae</taxon>
        <taxon>Chlorophyta</taxon>
        <taxon>core chlorophytes</taxon>
        <taxon>Trebouxiophyceae</taxon>
        <taxon>Chlorellales</taxon>
        <taxon>Chlorellaceae</taxon>
        <taxon>Chlorella clade</taxon>
        <taxon>Micractinium</taxon>
    </lineage>
</organism>
<evidence type="ECO:0000313" key="4">
    <source>
        <dbReference type="Proteomes" id="UP000239649"/>
    </source>
</evidence>
<dbReference type="OrthoDB" id="507186at2759"/>
<keyword evidence="2" id="KW-1133">Transmembrane helix</keyword>
<evidence type="ECO:0000256" key="2">
    <source>
        <dbReference type="SAM" id="Phobius"/>
    </source>
</evidence>
<accession>A0A2P6VKG5</accession>
<dbReference type="EMBL" id="LHPF02000004">
    <property type="protein sequence ID" value="PSC74550.1"/>
    <property type="molecule type" value="Genomic_DNA"/>
</dbReference>
<name>A0A2P6VKG5_9CHLO</name>